<dbReference type="PANTHER" id="PTHR11709">
    <property type="entry name" value="MULTI-COPPER OXIDASE"/>
    <property type="match status" value="1"/>
</dbReference>
<keyword evidence="4" id="KW-0186">Copper</keyword>
<dbReference type="Gene3D" id="2.60.40.420">
    <property type="entry name" value="Cupredoxins - blue copper proteins"/>
    <property type="match status" value="3"/>
</dbReference>
<feature type="domain" description="Plastocyanin-like" evidence="8">
    <location>
        <begin position="89"/>
        <end position="200"/>
    </location>
</feature>
<keyword evidence="5" id="KW-0732">Signal</keyword>
<evidence type="ECO:0000313" key="9">
    <source>
        <dbReference type="EMBL" id="KAH0541823.1"/>
    </source>
</evidence>
<evidence type="ECO:0000313" key="10">
    <source>
        <dbReference type="Proteomes" id="UP000698800"/>
    </source>
</evidence>
<dbReference type="FunFam" id="2.60.40.420:FF:000021">
    <property type="entry name" value="Extracellular dihydrogeodin oxidase/laccase"/>
    <property type="match status" value="1"/>
</dbReference>
<dbReference type="InterPro" id="IPR033138">
    <property type="entry name" value="Cu_oxidase_CS"/>
</dbReference>
<feature type="chain" id="PRO_5040223012" description="Laccase" evidence="5">
    <location>
        <begin position="21"/>
        <end position="642"/>
    </location>
</feature>
<dbReference type="Pfam" id="PF00394">
    <property type="entry name" value="Cu-oxidase"/>
    <property type="match status" value="1"/>
</dbReference>
<dbReference type="InterPro" id="IPR001117">
    <property type="entry name" value="Cu-oxidase_2nd"/>
</dbReference>
<dbReference type="InterPro" id="IPR045087">
    <property type="entry name" value="Cu-oxidase_fam"/>
</dbReference>
<comment type="similarity">
    <text evidence="1">Belongs to the multicopper oxidase family.</text>
</comment>
<evidence type="ECO:0000259" key="8">
    <source>
        <dbReference type="Pfam" id="PF07732"/>
    </source>
</evidence>
<dbReference type="CDD" id="cd13901">
    <property type="entry name" value="CuRO_3_MaLCC_like"/>
    <property type="match status" value="1"/>
</dbReference>
<dbReference type="Pfam" id="PF07731">
    <property type="entry name" value="Cu-oxidase_2"/>
    <property type="match status" value="2"/>
</dbReference>
<dbReference type="GO" id="GO:0016491">
    <property type="term" value="F:oxidoreductase activity"/>
    <property type="evidence" value="ECO:0007669"/>
    <property type="project" value="UniProtKB-KW"/>
</dbReference>
<dbReference type="Pfam" id="PF07732">
    <property type="entry name" value="Cu-oxidase_3"/>
    <property type="match status" value="1"/>
</dbReference>
<dbReference type="Proteomes" id="UP000698800">
    <property type="component" value="Unassembled WGS sequence"/>
</dbReference>
<evidence type="ECO:0000256" key="3">
    <source>
        <dbReference type="ARBA" id="ARBA00023002"/>
    </source>
</evidence>
<evidence type="ECO:0000259" key="6">
    <source>
        <dbReference type="Pfam" id="PF00394"/>
    </source>
</evidence>
<evidence type="ECO:0000256" key="5">
    <source>
        <dbReference type="SAM" id="SignalP"/>
    </source>
</evidence>
<feature type="signal peptide" evidence="5">
    <location>
        <begin position="1"/>
        <end position="20"/>
    </location>
</feature>
<dbReference type="GO" id="GO:0005507">
    <property type="term" value="F:copper ion binding"/>
    <property type="evidence" value="ECO:0007669"/>
    <property type="project" value="InterPro"/>
</dbReference>
<dbReference type="PROSITE" id="PS00080">
    <property type="entry name" value="MULTICOPPER_OXIDASE2"/>
    <property type="match status" value="1"/>
</dbReference>
<evidence type="ECO:0000256" key="2">
    <source>
        <dbReference type="ARBA" id="ARBA00022723"/>
    </source>
</evidence>
<keyword evidence="3" id="KW-0560">Oxidoreductase</keyword>
<dbReference type="SUPFAM" id="SSF49503">
    <property type="entry name" value="Cupredoxins"/>
    <property type="match status" value="3"/>
</dbReference>
<accession>A0A9P8L4I4</accession>
<dbReference type="PROSITE" id="PS00079">
    <property type="entry name" value="MULTICOPPER_OXIDASE1"/>
    <property type="match status" value="1"/>
</dbReference>
<feature type="domain" description="Plastocyanin-like" evidence="7">
    <location>
        <begin position="515"/>
        <end position="588"/>
    </location>
</feature>
<dbReference type="InterPro" id="IPR011706">
    <property type="entry name" value="Cu-oxidase_C"/>
</dbReference>
<dbReference type="InterPro" id="IPR002355">
    <property type="entry name" value="Cu_oxidase_Cu_BS"/>
</dbReference>
<organism evidence="9 10">
    <name type="scientific">Glutinoglossum americanum</name>
    <dbReference type="NCBI Taxonomy" id="1670608"/>
    <lineage>
        <taxon>Eukaryota</taxon>
        <taxon>Fungi</taxon>
        <taxon>Dikarya</taxon>
        <taxon>Ascomycota</taxon>
        <taxon>Pezizomycotina</taxon>
        <taxon>Geoglossomycetes</taxon>
        <taxon>Geoglossales</taxon>
        <taxon>Geoglossaceae</taxon>
        <taxon>Glutinoglossum</taxon>
    </lineage>
</organism>
<dbReference type="EMBL" id="JAGHQL010000067">
    <property type="protein sequence ID" value="KAH0541823.1"/>
    <property type="molecule type" value="Genomic_DNA"/>
</dbReference>
<evidence type="ECO:0000259" key="7">
    <source>
        <dbReference type="Pfam" id="PF07731"/>
    </source>
</evidence>
<name>A0A9P8L4I4_9PEZI</name>
<keyword evidence="10" id="KW-1185">Reference proteome</keyword>
<feature type="domain" description="Plastocyanin-like" evidence="7">
    <location>
        <begin position="455"/>
        <end position="495"/>
    </location>
</feature>
<proteinExistence type="inferred from homology"/>
<dbReference type="InterPro" id="IPR008972">
    <property type="entry name" value="Cupredoxin"/>
</dbReference>
<dbReference type="OrthoDB" id="2121828at2759"/>
<protein>
    <recommendedName>
        <fullName evidence="11">Laccase</fullName>
    </recommendedName>
</protein>
<reference evidence="9" key="1">
    <citation type="submission" date="2021-03" db="EMBL/GenBank/DDBJ databases">
        <title>Comparative genomics and phylogenomic investigation of the class Geoglossomycetes provide insights into ecological specialization and systematics.</title>
        <authorList>
            <person name="Melie T."/>
            <person name="Pirro S."/>
            <person name="Miller A.N."/>
            <person name="Quandt A."/>
        </authorList>
    </citation>
    <scope>NUCLEOTIDE SEQUENCE</scope>
    <source>
        <strain evidence="9">GBOQ0MN5Z8</strain>
    </source>
</reference>
<gene>
    <name evidence="9" type="ORF">FGG08_003706</name>
</gene>
<sequence>MVASLLNITTLVAALSQTQTNGDSKLGTSDAQQLGDFLSSSTSDSLNFSMLVAGAQPPWGAKTADNSNQYTDTPDTGVTRHYDFNVGFAKLSPDGVEKDMIVINNQFPGPLIEANWGDWIEVTVHNSLDEGTALHWHGLLQKTTPWSDGVPGVTQCPIAPGESFVYRFQADLYGTSWWHSHYSAQYSSGAFGPLIIHGPKQYTRDIDLGPVILSDWYHRDYKSIVLDVLSVDFNTVLPAAQPDNALINGKNDFNCSLADPGSKCVENAGLSKFYFKKGHNHVLRLINAGSDGVLYFSIDEHEMEVVSIDFVPIKSYKTKVVSLGVAQRMDVIVKATGKKSSTYWMRSQIGTGPGCTGVRHPTSSQALAVIFYDNSPPSAIPTSTPQTLPSDTPCLDAPLSLSEPVYKIAPSKKPATTFELDIGFGKNSTGNFVWNVNGSSFVVDFGDPALGAAHKGRTDFPRDWNLYDEGDNGTARFVVINNSPASHPMHLHGEKALLKDHSVPARSNLSTRRAGHNFFVLAQGPTTAPWDGTISRPSNPTRRDTQIVGPFSFIVLQIDSNNPGVWPFHCHIAWHVSAGLYVQFLEQRSKVVANKQIDAKLGETCPKWLEWSASHFVGQIDSGLKMLRVRDMSEFYNGLLKG</sequence>
<evidence type="ECO:0000256" key="4">
    <source>
        <dbReference type="ARBA" id="ARBA00023008"/>
    </source>
</evidence>
<evidence type="ECO:0008006" key="11">
    <source>
        <dbReference type="Google" id="ProtNLM"/>
    </source>
</evidence>
<keyword evidence="2" id="KW-0479">Metal-binding</keyword>
<dbReference type="InterPro" id="IPR011707">
    <property type="entry name" value="Cu-oxidase-like_N"/>
</dbReference>
<dbReference type="CDD" id="cd13854">
    <property type="entry name" value="CuRO_1_MaLCC_like"/>
    <property type="match status" value="1"/>
</dbReference>
<evidence type="ECO:0000256" key="1">
    <source>
        <dbReference type="ARBA" id="ARBA00010609"/>
    </source>
</evidence>
<dbReference type="AlphaFoldDB" id="A0A9P8L4I4"/>
<dbReference type="PANTHER" id="PTHR11709:SF145">
    <property type="entry name" value="LCC1"/>
    <property type="match status" value="1"/>
</dbReference>
<comment type="caution">
    <text evidence="9">The sequence shown here is derived from an EMBL/GenBank/DDBJ whole genome shotgun (WGS) entry which is preliminary data.</text>
</comment>
<feature type="domain" description="Plastocyanin-like" evidence="6">
    <location>
        <begin position="210"/>
        <end position="373"/>
    </location>
</feature>